<protein>
    <submittedName>
        <fullName evidence="1">Uncharacterized protein</fullName>
    </submittedName>
</protein>
<accession>A0A4Z1ITA5</accession>
<dbReference type="Proteomes" id="UP000297452">
    <property type="component" value="Unassembled WGS sequence"/>
</dbReference>
<sequence length="73" mass="7905">MQCYGYLVKISASSCNGSSSPCRFVDEILKMGSPESCISGLLLNEPFGQYMPSSTGHQAFNFTPVALEMFVLS</sequence>
<evidence type="ECO:0000313" key="1">
    <source>
        <dbReference type="EMBL" id="TGO64586.1"/>
    </source>
</evidence>
<comment type="caution">
    <text evidence="1">The sequence shown here is derived from an EMBL/GenBank/DDBJ whole genome shotgun (WGS) entry which is preliminary data.</text>
</comment>
<organism evidence="1 2">
    <name type="scientific">Botryotinia narcissicola</name>
    <dbReference type="NCBI Taxonomy" id="278944"/>
    <lineage>
        <taxon>Eukaryota</taxon>
        <taxon>Fungi</taxon>
        <taxon>Dikarya</taxon>
        <taxon>Ascomycota</taxon>
        <taxon>Pezizomycotina</taxon>
        <taxon>Leotiomycetes</taxon>
        <taxon>Helotiales</taxon>
        <taxon>Sclerotiniaceae</taxon>
        <taxon>Botryotinia</taxon>
    </lineage>
</organism>
<evidence type="ECO:0000313" key="2">
    <source>
        <dbReference type="Proteomes" id="UP000297452"/>
    </source>
</evidence>
<proteinExistence type="predicted"/>
<dbReference type="AlphaFoldDB" id="A0A4Z1ITA5"/>
<keyword evidence="2" id="KW-1185">Reference proteome</keyword>
<dbReference type="EMBL" id="PQXJ01000086">
    <property type="protein sequence ID" value="TGO64586.1"/>
    <property type="molecule type" value="Genomic_DNA"/>
</dbReference>
<reference evidence="1 2" key="1">
    <citation type="submission" date="2017-12" db="EMBL/GenBank/DDBJ databases">
        <title>Comparative genomics of Botrytis spp.</title>
        <authorList>
            <person name="Valero-Jimenez C.A."/>
            <person name="Tapia P."/>
            <person name="Veloso J."/>
            <person name="Silva-Moreno E."/>
            <person name="Staats M."/>
            <person name="Valdes J.H."/>
            <person name="Van Kan J.A.L."/>
        </authorList>
    </citation>
    <scope>NUCLEOTIDE SEQUENCE [LARGE SCALE GENOMIC DNA]</scope>
    <source>
        <strain evidence="1 2">MUCL2120</strain>
    </source>
</reference>
<name>A0A4Z1ITA5_9HELO</name>
<gene>
    <name evidence="1" type="ORF">BOTNAR_0086g00260</name>
</gene>